<protein>
    <submittedName>
        <fullName evidence="2">Uncharacterized protein</fullName>
    </submittedName>
</protein>
<feature type="transmembrane region" description="Helical" evidence="1">
    <location>
        <begin position="126"/>
        <end position="146"/>
    </location>
</feature>
<feature type="transmembrane region" description="Helical" evidence="1">
    <location>
        <begin position="410"/>
        <end position="428"/>
    </location>
</feature>
<feature type="transmembrane region" description="Helical" evidence="1">
    <location>
        <begin position="158"/>
        <end position="177"/>
    </location>
</feature>
<feature type="transmembrane region" description="Helical" evidence="1">
    <location>
        <begin position="348"/>
        <end position="373"/>
    </location>
</feature>
<proteinExistence type="predicted"/>
<keyword evidence="1" id="KW-0472">Membrane</keyword>
<feature type="transmembrane region" description="Helical" evidence="1">
    <location>
        <begin position="189"/>
        <end position="216"/>
    </location>
</feature>
<evidence type="ECO:0000313" key="3">
    <source>
        <dbReference type="Proteomes" id="UP000807850"/>
    </source>
</evidence>
<keyword evidence="1" id="KW-0812">Transmembrane</keyword>
<sequence>MRSRLGRWAPRLAAFLLVPALGLQLRLAPPAGNAFTLDAAGHERLIATRVAAGRLPQPDRLADPPLGRDLGRFLPLGLYQAAALWARAARAIAGFDLDRALRGFTALAGALIAIPVWFGARALRAGPWSAALAALIAVVLPAHVDLTTGPMLRYDAPGTLLATTYLMLGVAAVAAASPARARGLAALSALALLLALAVWRVPLILPPIVALIAAILACVRPPAPAWRAWLLATAVALVVACLGLEYLRRQLHVLAPSTLAVIAVAAALHAPALRSERSRPAVRGAIVLGAIIVAAAIGAALARGGDYETLGRLLRLRAWLAFGVVRAAEPMTGVLLTVRELQPLPPAALAGPAAFSWLAWWLVAAPAALWIAARERRRAWLGAAEPAVLCTVGVTLALALLTLLANRNRILLAPPVAVLIGAAAAAFARRPGTIGRIAIVALVPCVALAATDSYRTASALTTERQPEWAATLDYLRAHADGSPVLAPWERGYEIERDATSPAFCDGLLESPVNQAHILDAARALLALTPDSLAALCERNGVRRVVVPPSWSLYGIAMAARDPIAETIAMHRPLRGADANRVVVRMMAGGGPEPPFVPVFERGGFRVYARADAPPVR</sequence>
<dbReference type="Proteomes" id="UP000807850">
    <property type="component" value="Unassembled WGS sequence"/>
</dbReference>
<dbReference type="AlphaFoldDB" id="A0A9D6L8U5"/>
<feature type="transmembrane region" description="Helical" evidence="1">
    <location>
        <begin position="285"/>
        <end position="304"/>
    </location>
</feature>
<keyword evidence="1" id="KW-1133">Transmembrane helix</keyword>
<name>A0A9D6L8U5_UNCEI</name>
<feature type="transmembrane region" description="Helical" evidence="1">
    <location>
        <begin position="228"/>
        <end position="247"/>
    </location>
</feature>
<evidence type="ECO:0000256" key="1">
    <source>
        <dbReference type="SAM" id="Phobius"/>
    </source>
</evidence>
<organism evidence="2 3">
    <name type="scientific">Eiseniibacteriota bacterium</name>
    <dbReference type="NCBI Taxonomy" id="2212470"/>
    <lineage>
        <taxon>Bacteria</taxon>
        <taxon>Candidatus Eiseniibacteriota</taxon>
    </lineage>
</organism>
<accession>A0A9D6L8U5</accession>
<dbReference type="EMBL" id="JACQAY010000056">
    <property type="protein sequence ID" value="MBI3539012.1"/>
    <property type="molecule type" value="Genomic_DNA"/>
</dbReference>
<feature type="transmembrane region" description="Helical" evidence="1">
    <location>
        <begin position="253"/>
        <end position="273"/>
    </location>
</feature>
<feature type="transmembrane region" description="Helical" evidence="1">
    <location>
        <begin position="379"/>
        <end position="403"/>
    </location>
</feature>
<gene>
    <name evidence="2" type="ORF">HY076_01905</name>
</gene>
<reference evidence="2" key="1">
    <citation type="submission" date="2020-07" db="EMBL/GenBank/DDBJ databases">
        <title>Huge and variable diversity of episymbiotic CPR bacteria and DPANN archaea in groundwater ecosystems.</title>
        <authorList>
            <person name="He C.Y."/>
            <person name="Keren R."/>
            <person name="Whittaker M."/>
            <person name="Farag I.F."/>
            <person name="Doudna J."/>
            <person name="Cate J.H.D."/>
            <person name="Banfield J.F."/>
        </authorList>
    </citation>
    <scope>NUCLEOTIDE SEQUENCE</scope>
    <source>
        <strain evidence="2">NC_groundwater_928_Pr1_S-0.2um_72_17</strain>
    </source>
</reference>
<evidence type="ECO:0000313" key="2">
    <source>
        <dbReference type="EMBL" id="MBI3539012.1"/>
    </source>
</evidence>
<comment type="caution">
    <text evidence="2">The sequence shown here is derived from an EMBL/GenBank/DDBJ whole genome shotgun (WGS) entry which is preliminary data.</text>
</comment>
<feature type="transmembrane region" description="Helical" evidence="1">
    <location>
        <begin position="100"/>
        <end position="120"/>
    </location>
</feature>